<keyword evidence="1" id="KW-1133">Transmembrane helix</keyword>
<feature type="transmembrane region" description="Helical" evidence="1">
    <location>
        <begin position="124"/>
        <end position="147"/>
    </location>
</feature>
<dbReference type="AlphaFoldDB" id="A0A518CJY7"/>
<keyword evidence="1" id="KW-0812">Transmembrane</keyword>
<gene>
    <name evidence="2" type="ORF">Pla110_12590</name>
</gene>
<feature type="transmembrane region" description="Helical" evidence="1">
    <location>
        <begin position="99"/>
        <end position="118"/>
    </location>
</feature>
<name>A0A518CJY7_9PLAN</name>
<dbReference type="KEGG" id="plon:Pla110_12590"/>
<organism evidence="2 3">
    <name type="scientific">Polystyrenella longa</name>
    <dbReference type="NCBI Taxonomy" id="2528007"/>
    <lineage>
        <taxon>Bacteria</taxon>
        <taxon>Pseudomonadati</taxon>
        <taxon>Planctomycetota</taxon>
        <taxon>Planctomycetia</taxon>
        <taxon>Planctomycetales</taxon>
        <taxon>Planctomycetaceae</taxon>
        <taxon>Polystyrenella</taxon>
    </lineage>
</organism>
<dbReference type="EMBL" id="CP036281">
    <property type="protein sequence ID" value="QDU79548.1"/>
    <property type="molecule type" value="Genomic_DNA"/>
</dbReference>
<dbReference type="Proteomes" id="UP000317178">
    <property type="component" value="Chromosome"/>
</dbReference>
<keyword evidence="3" id="KW-1185">Reference proteome</keyword>
<keyword evidence="1" id="KW-0472">Membrane</keyword>
<protein>
    <submittedName>
        <fullName evidence="2">Uncharacterized protein</fullName>
    </submittedName>
</protein>
<sequence length="189" mass="22195">MIDNVARKILMERIEDVLADKVFGIKKFSDTLREIKSDDEGVQGIKKYYMTLELGKTPIAPPSWSCPKEFLDELSRVHLFLQTEQEYGKWGKRVDKFDWIMAWSFSTISGILIWIASALNKPTLQLLCLAVAFYFMIFSIPIFSFWVRNSRNEREHLREAYQLFWPFRNQQVLDTARAKFGTEFDESSS</sequence>
<proteinExistence type="predicted"/>
<accession>A0A518CJY7</accession>
<reference evidence="2 3" key="1">
    <citation type="submission" date="2019-02" db="EMBL/GenBank/DDBJ databases">
        <title>Deep-cultivation of Planctomycetes and their phenomic and genomic characterization uncovers novel biology.</title>
        <authorList>
            <person name="Wiegand S."/>
            <person name="Jogler M."/>
            <person name="Boedeker C."/>
            <person name="Pinto D."/>
            <person name="Vollmers J."/>
            <person name="Rivas-Marin E."/>
            <person name="Kohn T."/>
            <person name="Peeters S.H."/>
            <person name="Heuer A."/>
            <person name="Rast P."/>
            <person name="Oberbeckmann S."/>
            <person name="Bunk B."/>
            <person name="Jeske O."/>
            <person name="Meyerdierks A."/>
            <person name="Storesund J.E."/>
            <person name="Kallscheuer N."/>
            <person name="Luecker S."/>
            <person name="Lage O.M."/>
            <person name="Pohl T."/>
            <person name="Merkel B.J."/>
            <person name="Hornburger P."/>
            <person name="Mueller R.-W."/>
            <person name="Bruemmer F."/>
            <person name="Labrenz M."/>
            <person name="Spormann A.M."/>
            <person name="Op den Camp H."/>
            <person name="Overmann J."/>
            <person name="Amann R."/>
            <person name="Jetten M.S.M."/>
            <person name="Mascher T."/>
            <person name="Medema M.H."/>
            <person name="Devos D.P."/>
            <person name="Kaster A.-K."/>
            <person name="Ovreas L."/>
            <person name="Rohde M."/>
            <person name="Galperin M.Y."/>
            <person name="Jogler C."/>
        </authorList>
    </citation>
    <scope>NUCLEOTIDE SEQUENCE [LARGE SCALE GENOMIC DNA]</scope>
    <source>
        <strain evidence="2 3">Pla110</strain>
    </source>
</reference>
<evidence type="ECO:0000313" key="2">
    <source>
        <dbReference type="EMBL" id="QDU79548.1"/>
    </source>
</evidence>
<evidence type="ECO:0000313" key="3">
    <source>
        <dbReference type="Proteomes" id="UP000317178"/>
    </source>
</evidence>
<evidence type="ECO:0000256" key="1">
    <source>
        <dbReference type="SAM" id="Phobius"/>
    </source>
</evidence>
<dbReference type="RefSeq" id="WP_144994234.1">
    <property type="nucleotide sequence ID" value="NZ_CP036281.1"/>
</dbReference>